<dbReference type="Pfam" id="PF00209">
    <property type="entry name" value="SNF"/>
    <property type="match status" value="1"/>
</dbReference>
<dbReference type="PANTHER" id="PTHR11616">
    <property type="entry name" value="SODIUM/CHLORIDE DEPENDENT TRANSPORTER"/>
    <property type="match status" value="1"/>
</dbReference>
<evidence type="ECO:0000256" key="7">
    <source>
        <dbReference type="ARBA" id="ARBA00023136"/>
    </source>
</evidence>
<keyword evidence="8" id="KW-0479">Metal-binding</keyword>
<dbReference type="GO" id="GO:0046872">
    <property type="term" value="F:metal ion binding"/>
    <property type="evidence" value="ECO:0007669"/>
    <property type="project" value="UniProtKB-KW"/>
</dbReference>
<keyword evidence="6 10" id="KW-1133">Transmembrane helix</keyword>
<keyword evidence="4 10" id="KW-0812">Transmembrane</keyword>
<evidence type="ECO:0000256" key="10">
    <source>
        <dbReference type="SAM" id="Phobius"/>
    </source>
</evidence>
<keyword evidence="5" id="KW-0769">Symport</keyword>
<feature type="transmembrane region" description="Helical" evidence="10">
    <location>
        <begin position="235"/>
        <end position="259"/>
    </location>
</feature>
<dbReference type="PROSITE" id="PS50267">
    <property type="entry name" value="NA_NEUROTRAN_SYMP_3"/>
    <property type="match status" value="1"/>
</dbReference>
<dbReference type="PRINTS" id="PR00176">
    <property type="entry name" value="NANEUSMPORT"/>
</dbReference>
<evidence type="ECO:0000313" key="12">
    <source>
        <dbReference type="Proteomes" id="UP000288716"/>
    </source>
</evidence>
<feature type="transmembrane region" description="Helical" evidence="10">
    <location>
        <begin position="37"/>
        <end position="61"/>
    </location>
</feature>
<feature type="disulfide bond" evidence="9">
    <location>
        <begin position="74"/>
        <end position="83"/>
    </location>
</feature>
<sequence length="275" mass="30628">MLLMAIPILLMDTIIGQYTRRGPVHAFRDMFPLFQGLGYAAIITAAVLSTSYNMIMGWTVYYMAESFSQKWTQCNNSFNTPNCTTVEEARLHPNESATKTISTEEFFNYYVLNKADSIYGWSWPQPGLTLSLFVVTGLVVLSLSNGVKSTGKVVYFTATFPYVMLIALFFRGITLEGAGTGISFYLTPNFSKLLELGVWMDALIAGFFSLGIGMGCMIVYGSYNRFHNKLVRDVIIVISGDMLTSFFAGFVIFSMVGYVSHTLGRQVQDIVENGR</sequence>
<comment type="caution">
    <text evidence="11">The sequence shown here is derived from an EMBL/GenBank/DDBJ whole genome shotgun (WGS) entry which is preliminary data.</text>
</comment>
<evidence type="ECO:0000256" key="4">
    <source>
        <dbReference type="ARBA" id="ARBA00022692"/>
    </source>
</evidence>
<dbReference type="SUPFAM" id="SSF161070">
    <property type="entry name" value="SNF-like"/>
    <property type="match status" value="1"/>
</dbReference>
<evidence type="ECO:0000313" key="11">
    <source>
        <dbReference type="EMBL" id="RWS19550.1"/>
    </source>
</evidence>
<evidence type="ECO:0000256" key="5">
    <source>
        <dbReference type="ARBA" id="ARBA00022847"/>
    </source>
</evidence>
<dbReference type="STRING" id="299467.A0A443RWE4"/>
<feature type="transmembrane region" description="Helical" evidence="10">
    <location>
        <begin position="153"/>
        <end position="173"/>
    </location>
</feature>
<dbReference type="Proteomes" id="UP000288716">
    <property type="component" value="Unassembled WGS sequence"/>
</dbReference>
<accession>A0A443RWE4</accession>
<dbReference type="GO" id="GO:0005886">
    <property type="term" value="C:plasma membrane"/>
    <property type="evidence" value="ECO:0007669"/>
    <property type="project" value="TreeGrafter"/>
</dbReference>
<keyword evidence="12" id="KW-1185">Reference proteome</keyword>
<proteinExistence type="inferred from homology"/>
<feature type="binding site" evidence="8">
    <location>
        <position position="209"/>
    </location>
    <ligand>
        <name>Na(+)</name>
        <dbReference type="ChEBI" id="CHEBI:29101"/>
        <label>1</label>
    </ligand>
</feature>
<protein>
    <submittedName>
        <fullName evidence="11">Sodium-and chloride-dependent glycine transporter 2-like protein</fullName>
    </submittedName>
</protein>
<dbReference type="AlphaFoldDB" id="A0A443RWE4"/>
<keyword evidence="8" id="KW-0915">Sodium</keyword>
<evidence type="ECO:0000256" key="1">
    <source>
        <dbReference type="ARBA" id="ARBA00004141"/>
    </source>
</evidence>
<evidence type="ECO:0000256" key="2">
    <source>
        <dbReference type="ARBA" id="ARBA00006459"/>
    </source>
</evidence>
<organism evidence="11 12">
    <name type="scientific">Leptotrombidium deliense</name>
    <dbReference type="NCBI Taxonomy" id="299467"/>
    <lineage>
        <taxon>Eukaryota</taxon>
        <taxon>Metazoa</taxon>
        <taxon>Ecdysozoa</taxon>
        <taxon>Arthropoda</taxon>
        <taxon>Chelicerata</taxon>
        <taxon>Arachnida</taxon>
        <taxon>Acari</taxon>
        <taxon>Acariformes</taxon>
        <taxon>Trombidiformes</taxon>
        <taxon>Prostigmata</taxon>
        <taxon>Anystina</taxon>
        <taxon>Parasitengona</taxon>
        <taxon>Trombiculoidea</taxon>
        <taxon>Trombiculidae</taxon>
        <taxon>Leptotrombidium</taxon>
    </lineage>
</organism>
<keyword evidence="3" id="KW-0813">Transport</keyword>
<dbReference type="InterPro" id="IPR000175">
    <property type="entry name" value="Na/ntran_symport"/>
</dbReference>
<dbReference type="OrthoDB" id="6581954at2759"/>
<name>A0A443RWE4_9ACAR</name>
<feature type="transmembrane region" description="Helical" evidence="10">
    <location>
        <begin position="123"/>
        <end position="141"/>
    </location>
</feature>
<gene>
    <name evidence="11" type="ORF">B4U80_02639</name>
</gene>
<dbReference type="InterPro" id="IPR037272">
    <property type="entry name" value="SNS_sf"/>
</dbReference>
<evidence type="ECO:0000256" key="9">
    <source>
        <dbReference type="PIRSR" id="PIRSR600175-2"/>
    </source>
</evidence>
<evidence type="ECO:0000256" key="8">
    <source>
        <dbReference type="PIRSR" id="PIRSR600175-1"/>
    </source>
</evidence>
<dbReference type="EMBL" id="NCKV01025061">
    <property type="protein sequence ID" value="RWS19550.1"/>
    <property type="molecule type" value="Genomic_DNA"/>
</dbReference>
<dbReference type="GO" id="GO:0006865">
    <property type="term" value="P:amino acid transport"/>
    <property type="evidence" value="ECO:0007669"/>
    <property type="project" value="TreeGrafter"/>
</dbReference>
<evidence type="ECO:0000256" key="3">
    <source>
        <dbReference type="ARBA" id="ARBA00022448"/>
    </source>
</evidence>
<comment type="subcellular location">
    <subcellularLocation>
        <location evidence="1">Membrane</location>
        <topology evidence="1">Multi-pass membrane protein</topology>
    </subcellularLocation>
</comment>
<dbReference type="PANTHER" id="PTHR11616:SF240">
    <property type="entry name" value="BLOATED TUBULES, ISOFORM B-RELATED"/>
    <property type="match status" value="1"/>
</dbReference>
<reference evidence="11 12" key="1">
    <citation type="journal article" date="2018" name="Gigascience">
        <title>Genomes of trombidid mites reveal novel predicted allergens and laterally-transferred genes associated with secondary metabolism.</title>
        <authorList>
            <person name="Dong X."/>
            <person name="Chaisiri K."/>
            <person name="Xia D."/>
            <person name="Armstrong S.D."/>
            <person name="Fang Y."/>
            <person name="Donnelly M.J."/>
            <person name="Kadowaki T."/>
            <person name="McGarry J.W."/>
            <person name="Darby A.C."/>
            <person name="Makepeace B.L."/>
        </authorList>
    </citation>
    <scope>NUCLEOTIDE SEQUENCE [LARGE SCALE GENOMIC DNA]</scope>
    <source>
        <strain evidence="11">UoL-UT</strain>
    </source>
</reference>
<keyword evidence="9" id="KW-1015">Disulfide bond</keyword>
<dbReference type="VEuPathDB" id="VectorBase:LDEU012490"/>
<dbReference type="GO" id="GO:0035725">
    <property type="term" value="P:sodium ion transmembrane transport"/>
    <property type="evidence" value="ECO:0007669"/>
    <property type="project" value="TreeGrafter"/>
</dbReference>
<evidence type="ECO:0000256" key="6">
    <source>
        <dbReference type="ARBA" id="ARBA00022989"/>
    </source>
</evidence>
<keyword evidence="7 10" id="KW-0472">Membrane</keyword>
<feature type="transmembrane region" description="Helical" evidence="10">
    <location>
        <begin position="202"/>
        <end position="223"/>
    </location>
</feature>
<dbReference type="GO" id="GO:0015293">
    <property type="term" value="F:symporter activity"/>
    <property type="evidence" value="ECO:0007669"/>
    <property type="project" value="UniProtKB-KW"/>
</dbReference>
<feature type="non-terminal residue" evidence="11">
    <location>
        <position position="275"/>
    </location>
</feature>
<comment type="similarity">
    <text evidence="2">Belongs to the sodium:neurotransmitter symporter (SNF) (TC 2.A.22) family.</text>
</comment>